<proteinExistence type="inferred from homology"/>
<evidence type="ECO:0000256" key="1">
    <source>
        <dbReference type="ARBA" id="ARBA00004922"/>
    </source>
</evidence>
<dbReference type="EC" id="2.4.1.255" evidence="3"/>
<dbReference type="InterPro" id="IPR029063">
    <property type="entry name" value="SAM-dependent_MTases_sf"/>
</dbReference>
<dbReference type="PANTHER" id="PTHR44835:SF1">
    <property type="entry name" value="PROTEIN O-GLCNAC TRANSFERASE"/>
    <property type="match status" value="1"/>
</dbReference>
<evidence type="ECO:0000256" key="3">
    <source>
        <dbReference type="ARBA" id="ARBA00011970"/>
    </source>
</evidence>
<name>A0ABX3UCP5_KLUIN</name>
<feature type="domain" description="O-GlcNAc transferase C-terminal" evidence="11">
    <location>
        <begin position="937"/>
        <end position="1098"/>
    </location>
</feature>
<evidence type="ECO:0000256" key="5">
    <source>
        <dbReference type="ARBA" id="ARBA00022679"/>
    </source>
</evidence>
<evidence type="ECO:0000256" key="7">
    <source>
        <dbReference type="ARBA" id="ARBA00022803"/>
    </source>
</evidence>
<dbReference type="Pfam" id="PF13649">
    <property type="entry name" value="Methyltransf_25"/>
    <property type="match status" value="1"/>
</dbReference>
<dbReference type="EMBL" id="MWPR01000035">
    <property type="protein sequence ID" value="ORJ48720.1"/>
    <property type="molecule type" value="Genomic_DNA"/>
</dbReference>
<evidence type="ECO:0000256" key="8">
    <source>
        <dbReference type="PROSITE-ProRule" id="PRU00339"/>
    </source>
</evidence>
<evidence type="ECO:0000259" key="9">
    <source>
        <dbReference type="Pfam" id="PF10119"/>
    </source>
</evidence>
<dbReference type="SUPFAM" id="SSF48452">
    <property type="entry name" value="TPR-like"/>
    <property type="match status" value="2"/>
</dbReference>
<dbReference type="InterPro" id="IPR011990">
    <property type="entry name" value="TPR-like_helical_dom_sf"/>
</dbReference>
<evidence type="ECO:0000313" key="13">
    <source>
        <dbReference type="Proteomes" id="UP000192521"/>
    </source>
</evidence>
<dbReference type="Gene3D" id="3.40.50.150">
    <property type="entry name" value="Vaccinia Virus protein VP39"/>
    <property type="match status" value="1"/>
</dbReference>
<keyword evidence="4" id="KW-0328">Glycosyltransferase</keyword>
<dbReference type="Gene3D" id="3.40.50.2000">
    <property type="entry name" value="Glycogen Phosphorylase B"/>
    <property type="match status" value="1"/>
</dbReference>
<dbReference type="InterPro" id="IPR018773">
    <property type="entry name" value="MeTrfase_reg_dom_prd"/>
</dbReference>
<evidence type="ECO:0000313" key="12">
    <source>
        <dbReference type="EMBL" id="ORJ48720.1"/>
    </source>
</evidence>
<dbReference type="PROSITE" id="PS50005">
    <property type="entry name" value="TPR"/>
    <property type="match status" value="1"/>
</dbReference>
<keyword evidence="13" id="KW-1185">Reference proteome</keyword>
<dbReference type="InterPro" id="IPR019734">
    <property type="entry name" value="TPR_rpt"/>
</dbReference>
<feature type="domain" description="Methyltransferase regulatory" evidence="9">
    <location>
        <begin position="226"/>
        <end position="305"/>
    </location>
</feature>
<dbReference type="Pfam" id="PF13844">
    <property type="entry name" value="Glyco_transf_41"/>
    <property type="match status" value="2"/>
</dbReference>
<comment type="pathway">
    <text evidence="1">Protein modification; protein glycosylation.</text>
</comment>
<keyword evidence="6" id="KW-0677">Repeat</keyword>
<evidence type="ECO:0000259" key="11">
    <source>
        <dbReference type="Pfam" id="PF13844"/>
    </source>
</evidence>
<protein>
    <recommendedName>
        <fullName evidence="3">protein O-GlcNAc transferase</fullName>
        <ecNumber evidence="3">2.4.1.255</ecNumber>
    </recommendedName>
</protein>
<organism evidence="12 13">
    <name type="scientific">Kluyvera intermedia</name>
    <name type="common">Enterobacter intermedius</name>
    <dbReference type="NCBI Taxonomy" id="61648"/>
    <lineage>
        <taxon>Bacteria</taxon>
        <taxon>Pseudomonadati</taxon>
        <taxon>Pseudomonadota</taxon>
        <taxon>Gammaproteobacteria</taxon>
        <taxon>Enterobacterales</taxon>
        <taxon>Enterobacteriaceae</taxon>
        <taxon>Kluyvera</taxon>
    </lineage>
</organism>
<dbReference type="Pfam" id="PF10119">
    <property type="entry name" value="MethyTransf_Reg"/>
    <property type="match status" value="1"/>
</dbReference>
<comment type="similarity">
    <text evidence="2">Belongs to the glycosyltransferase 41 family. O-GlcNAc transferase subfamily.</text>
</comment>
<dbReference type="PANTHER" id="PTHR44835">
    <property type="entry name" value="UDP-N-ACETYLGLUCOSAMINE--PEPTIDE N-ACETYLGLUCOSAMINYLTRANSFERASE SPINDLY-RELATED"/>
    <property type="match status" value="1"/>
</dbReference>
<dbReference type="RefSeq" id="WP_085007051.1">
    <property type="nucleotide sequence ID" value="NZ_MWPR01000035.1"/>
</dbReference>
<dbReference type="InterPro" id="IPR029489">
    <property type="entry name" value="OGT/SEC/SPY_C"/>
</dbReference>
<gene>
    <name evidence="12" type="ORF">B2M27_19380</name>
</gene>
<dbReference type="SMART" id="SM00028">
    <property type="entry name" value="TPR"/>
    <property type="match status" value="3"/>
</dbReference>
<dbReference type="InterPro" id="IPR041698">
    <property type="entry name" value="Methyltransf_25"/>
</dbReference>
<dbReference type="InterPro" id="IPR051939">
    <property type="entry name" value="Glycosyltr_41/O-GlcNAc_trsf"/>
</dbReference>
<keyword evidence="7 8" id="KW-0802">TPR repeat</keyword>
<dbReference type="SUPFAM" id="SSF53335">
    <property type="entry name" value="S-adenosyl-L-methionine-dependent methyltransferases"/>
    <property type="match status" value="1"/>
</dbReference>
<dbReference type="Gene3D" id="1.25.40.10">
    <property type="entry name" value="Tetratricopeptide repeat domain"/>
    <property type="match status" value="1"/>
</dbReference>
<feature type="repeat" description="TPR" evidence="8">
    <location>
        <begin position="649"/>
        <end position="682"/>
    </location>
</feature>
<dbReference type="CDD" id="cd02440">
    <property type="entry name" value="AdoMet_MTases"/>
    <property type="match status" value="1"/>
</dbReference>
<dbReference type="Gene3D" id="1.25.40.1040">
    <property type="match status" value="1"/>
</dbReference>
<sequence>MFSLDLPQNSNLASVNSAIPKSTTVAPYLSATRIQASAWLYGIDGAAPDRARILDIGCGDASHLMPFALAYPQAEIIGIDLSSEKIEAGQLQFKLAGIKNTQLFCTDLENLLAGLGVQFDYIIIHNIFSLLDSQTREALFAFCQQHLTSQGVVATEWLTQPGAGVSQIIQDAIALHARDANSDELRLSSARAALTWLSLGMSQHPAREALQELISEAEAMDDETFALRYLHGMNNASYFVDFHESVTRSGLRYVGDLFPWKECPAHYGDKVAELSEAVCPHKDKLLVQQYLDFSVNRRSRFSLLTVAESAQDIAAQPDLSRLRDFHWAASFRREIDGNGKIYNRLRSESGAFIATDDVVTLSVLDALGEAWPLSMSFDQLAFHTRSPETEKAEHEEKLLLSLGALFMQGAAGLYFQRIPSVYNEQKTPHLTTIFGQAFQQLKSGFNFWNEAVELTAQEVSVLEKDNLAFADIKLVDGLRRKGVLTGGVASWIAHYQSLIKVATLPEMAGTILPLILFSSAPQNGGFDGANLRADATPLDKKNTQPVDHKTVDRLDSLILNSEFDKARELALDVVSKMEANPNAWLELSRVYSRTSEYGKAIGAINRTLSITSVSWDIYFELAVALWHLQQDWLTGRVVRAILRADPRNALAWDALGRLYSDYEAVASAEYCYKKALSITPNNAGMVANLAVLVAENLRVEESISLLRKAIKLMPSDQGNYSRLNFALSHSANIEPAALFEEHRVYGRLTEKWAKEQKTRFNWSGSKDPQRPLRIGFVSGDLCHHPVTWFLKPYWANFNREQYELYVYNTSPIYDDVSEYFEKTSTKWRNVFTKSALELARIVNEDAVDILIDLSGHTGYNRLATFALKPAPVALGWIGYPCTSGLIAMDYHICGTGMAKPGELDDQFTEKLIFMPMPVQYEPPKNVPDVNPLPALSNGVFTFGSLNRPKKISDGVVATWAKILTAAPNARMLIGYMPSEEVSARLREKFEALGVKSDQLIFRAKTHFAEYMRMHLEIDLMLDTFPYDGGTTSNNAVWMGVPMLTLSGRTMAGRQGNEIIKAYQLEQFLVKDEEAYIEHALAWIDKKEELNSIRLNMRERFVQRKNDVVDPSRTFEKLLRTIWQNYCDGKKPQSFVLDIKDIEASQE</sequence>
<comment type="caution">
    <text evidence="12">The sequence shown here is derived from an EMBL/GenBank/DDBJ whole genome shotgun (WGS) entry which is preliminary data.</text>
</comment>
<dbReference type="Gene3D" id="3.40.50.11380">
    <property type="match status" value="1"/>
</dbReference>
<feature type="domain" description="O-GlcNAc transferase C-terminal" evidence="11">
    <location>
        <begin position="754"/>
        <end position="916"/>
    </location>
</feature>
<keyword evidence="5" id="KW-0808">Transferase</keyword>
<feature type="domain" description="Methyltransferase" evidence="10">
    <location>
        <begin position="53"/>
        <end position="151"/>
    </location>
</feature>
<accession>A0ABX3UCP5</accession>
<evidence type="ECO:0000256" key="4">
    <source>
        <dbReference type="ARBA" id="ARBA00022676"/>
    </source>
</evidence>
<reference evidence="12 13" key="1">
    <citation type="submission" date="2017-02" db="EMBL/GenBank/DDBJ databases">
        <title>Draft genome sequence of a Kluyvera intermedia isolate from a patient with a pancreatic abscess.</title>
        <authorList>
            <person name="Thele R."/>
        </authorList>
    </citation>
    <scope>NUCLEOTIDE SEQUENCE [LARGE SCALE GENOMIC DNA]</scope>
    <source>
        <strain evidence="12 13">FOSA7093</strain>
    </source>
</reference>
<dbReference type="Proteomes" id="UP000192521">
    <property type="component" value="Unassembled WGS sequence"/>
</dbReference>
<evidence type="ECO:0000256" key="6">
    <source>
        <dbReference type="ARBA" id="ARBA00022737"/>
    </source>
</evidence>
<evidence type="ECO:0000256" key="2">
    <source>
        <dbReference type="ARBA" id="ARBA00005386"/>
    </source>
</evidence>
<evidence type="ECO:0000259" key="10">
    <source>
        <dbReference type="Pfam" id="PF13649"/>
    </source>
</evidence>